<dbReference type="InterPro" id="IPR012337">
    <property type="entry name" value="RNaseH-like_sf"/>
</dbReference>
<feature type="domain" description="RNase H type-1" evidence="1">
    <location>
        <begin position="71"/>
        <end position="211"/>
    </location>
</feature>
<gene>
    <name evidence="2" type="ORF">AZE42_10040</name>
</gene>
<evidence type="ECO:0000313" key="2">
    <source>
        <dbReference type="EMBL" id="OJA12401.1"/>
    </source>
</evidence>
<dbReference type="GO" id="GO:0004523">
    <property type="term" value="F:RNA-DNA hybrid ribonuclease activity"/>
    <property type="evidence" value="ECO:0007669"/>
    <property type="project" value="InterPro"/>
</dbReference>
<reference evidence="2 3" key="1">
    <citation type="submission" date="2016-03" db="EMBL/GenBank/DDBJ databases">
        <title>Comparative genomics of the ectomycorrhizal sister species Rhizopogon vinicolor and Rhizopogon vesiculosus (Basidiomycota: Boletales) reveals a divergence of the mating type B locus.</title>
        <authorList>
            <person name="Mujic A.B."/>
            <person name="Kuo A."/>
            <person name="Tritt A."/>
            <person name="Lipzen A."/>
            <person name="Chen C."/>
            <person name="Johnson J."/>
            <person name="Sharma A."/>
            <person name="Barry K."/>
            <person name="Grigoriev I.V."/>
            <person name="Spatafora J.W."/>
        </authorList>
    </citation>
    <scope>NUCLEOTIDE SEQUENCE [LARGE SCALE GENOMIC DNA]</scope>
    <source>
        <strain evidence="2 3">AM-OR11-056</strain>
    </source>
</reference>
<dbReference type="PROSITE" id="PS50879">
    <property type="entry name" value="RNASE_H_1"/>
    <property type="match status" value="1"/>
</dbReference>
<dbReference type="SUPFAM" id="SSF53098">
    <property type="entry name" value="Ribonuclease H-like"/>
    <property type="match status" value="1"/>
</dbReference>
<name>A0A1J8QFM4_9AGAM</name>
<sequence>MHPLYAPVRRAAKCYVSSHRSSLHCLTQAFAILPDDIESLIPSRRAPASTCPYKTHIAKSREEAIIEHENLTDTIQIFTDSSGHDRKIGAAATLFRAGATPRTLCFQLSTEKEHTVFEAEEVGLTLAARLLVTERNLTFPISISADNQAAILSSGSFHARPGSYLADRFRRMMQKTAKEHPDFNITLHWSPGHEGVHGNEEADKQAKLVAIGKHHNSQYSALPRYLQHGSLPLSISALKQAHHKETHTRWTRIWAESPRYACLYQLDPLILKRSFVKLTAKFSKCLTGLLLSLHSCHIPLNIHLHRLGKTNSPRCPHCPMTNESIHHYLFDCPHYQRERHILACTLGRQATFLPYLLADAEATPHLTRYVNATRRLKSMLGEILMPALEPD</sequence>
<proteinExistence type="predicted"/>
<dbReference type="EMBL" id="LVVM01004675">
    <property type="protein sequence ID" value="OJA12401.1"/>
    <property type="molecule type" value="Genomic_DNA"/>
</dbReference>
<organism evidence="2 3">
    <name type="scientific">Rhizopogon vesiculosus</name>
    <dbReference type="NCBI Taxonomy" id="180088"/>
    <lineage>
        <taxon>Eukaryota</taxon>
        <taxon>Fungi</taxon>
        <taxon>Dikarya</taxon>
        <taxon>Basidiomycota</taxon>
        <taxon>Agaricomycotina</taxon>
        <taxon>Agaricomycetes</taxon>
        <taxon>Agaricomycetidae</taxon>
        <taxon>Boletales</taxon>
        <taxon>Suillineae</taxon>
        <taxon>Rhizopogonaceae</taxon>
        <taxon>Rhizopogon</taxon>
    </lineage>
</organism>
<evidence type="ECO:0000313" key="3">
    <source>
        <dbReference type="Proteomes" id="UP000183567"/>
    </source>
</evidence>
<dbReference type="Proteomes" id="UP000183567">
    <property type="component" value="Unassembled WGS sequence"/>
</dbReference>
<keyword evidence="3" id="KW-1185">Reference proteome</keyword>
<dbReference type="GO" id="GO:0003676">
    <property type="term" value="F:nucleic acid binding"/>
    <property type="evidence" value="ECO:0007669"/>
    <property type="project" value="InterPro"/>
</dbReference>
<dbReference type="InterPro" id="IPR036397">
    <property type="entry name" value="RNaseH_sf"/>
</dbReference>
<dbReference type="CDD" id="cd09276">
    <property type="entry name" value="Rnase_HI_RT_non_LTR"/>
    <property type="match status" value="1"/>
</dbReference>
<dbReference type="STRING" id="180088.A0A1J8QFM4"/>
<dbReference type="OrthoDB" id="2671200at2759"/>
<accession>A0A1J8QFM4</accession>
<evidence type="ECO:0000259" key="1">
    <source>
        <dbReference type="PROSITE" id="PS50879"/>
    </source>
</evidence>
<dbReference type="Gene3D" id="3.30.420.10">
    <property type="entry name" value="Ribonuclease H-like superfamily/Ribonuclease H"/>
    <property type="match status" value="1"/>
</dbReference>
<dbReference type="AlphaFoldDB" id="A0A1J8QFM4"/>
<dbReference type="InterPro" id="IPR002156">
    <property type="entry name" value="RNaseH_domain"/>
</dbReference>
<protein>
    <recommendedName>
        <fullName evidence="1">RNase H type-1 domain-containing protein</fullName>
    </recommendedName>
</protein>
<comment type="caution">
    <text evidence="2">The sequence shown here is derived from an EMBL/GenBank/DDBJ whole genome shotgun (WGS) entry which is preliminary data.</text>
</comment>